<accession>A0A2R2ZGG1</accession>
<proteinExistence type="predicted"/>
<reference evidence="1 2" key="1">
    <citation type="submission" date="2017-12" db="EMBL/GenBank/DDBJ databases">
        <title>Sequencing, genome analysis and host range of a novel Ralstonia phage RsoP1EGY isolated from Egypt.</title>
        <authorList>
            <person name="Ahmad A.A."/>
            <person name="Addy H.S."/>
            <person name="Elhalag K.M."/>
            <person name="Nasr-Eldin M.A."/>
            <person name="Hussien A.S."/>
            <person name="Huang Q."/>
        </authorList>
    </citation>
    <scope>NUCLEOTIDE SEQUENCE [LARGE SCALE GENOMIC DNA]</scope>
</reference>
<organism evidence="1 2">
    <name type="scientific">Ralstonia phage RsoP1EGY</name>
    <dbReference type="NCBI Taxonomy" id="2070026"/>
    <lineage>
        <taxon>Viruses</taxon>
        <taxon>Duplodnaviria</taxon>
        <taxon>Heunggongvirae</taxon>
        <taxon>Uroviricota</taxon>
        <taxon>Caudoviricetes</taxon>
        <taxon>Autographivirales</taxon>
        <taxon>Gyeongsanvirus</taxon>
        <taxon>Gyeongsanvirus RsoP1EGY</taxon>
    </lineage>
</organism>
<dbReference type="Proteomes" id="UP000244501">
    <property type="component" value="Segment"/>
</dbReference>
<name>A0A2R2ZGG1_9CAUD</name>
<keyword evidence="2" id="KW-1185">Reference proteome</keyword>
<protein>
    <submittedName>
        <fullName evidence="1">Uncharacterized protein</fullName>
    </submittedName>
</protein>
<evidence type="ECO:0000313" key="1">
    <source>
        <dbReference type="EMBL" id="AUO78190.1"/>
    </source>
</evidence>
<sequence>MSMFRDDLLKEVLYEAFKTPFKLQSDFAREFAQEVAALASMGYISTYEGPQQFGKKWRVTGIGLDKLRKLGML</sequence>
<evidence type="ECO:0000313" key="2">
    <source>
        <dbReference type="Proteomes" id="UP000244501"/>
    </source>
</evidence>
<gene>
    <name evidence="1" type="ORF">RSEGYP2_31</name>
</gene>
<dbReference type="EMBL" id="MG711516">
    <property type="protein sequence ID" value="AUO78190.1"/>
    <property type="molecule type" value="Genomic_DNA"/>
</dbReference>